<name>A0A544SPW4_9BACI</name>
<dbReference type="Pfam" id="PF19610">
    <property type="entry name" value="DUF6115"/>
    <property type="match status" value="1"/>
</dbReference>
<organism evidence="1 2">
    <name type="scientific">Psychrobacillus soli</name>
    <dbReference type="NCBI Taxonomy" id="1543965"/>
    <lineage>
        <taxon>Bacteria</taxon>
        <taxon>Bacillati</taxon>
        <taxon>Bacillota</taxon>
        <taxon>Bacilli</taxon>
        <taxon>Bacillales</taxon>
        <taxon>Bacillaceae</taxon>
        <taxon>Psychrobacillus</taxon>
    </lineage>
</organism>
<evidence type="ECO:0000313" key="1">
    <source>
        <dbReference type="EMBL" id="TQR07255.1"/>
    </source>
</evidence>
<dbReference type="Proteomes" id="UP000318937">
    <property type="component" value="Unassembled WGS sequence"/>
</dbReference>
<accession>A0A544SPW4</accession>
<evidence type="ECO:0000313" key="2">
    <source>
        <dbReference type="Proteomes" id="UP000318937"/>
    </source>
</evidence>
<gene>
    <name evidence="1" type="ORF">FG383_18115</name>
</gene>
<dbReference type="OrthoDB" id="1708317at2"/>
<keyword evidence="2" id="KW-1185">Reference proteome</keyword>
<reference evidence="1 2" key="1">
    <citation type="submission" date="2019-05" db="EMBL/GenBank/DDBJ databases">
        <title>Psychrobacillus vulpis sp. nov., a new species isolated from feces of a red fox that inhabits in The Tablas de Daimiel Natural Park, Albacete, Spain.</title>
        <authorList>
            <person name="Rodriguez M."/>
            <person name="Reina J.C."/>
            <person name="Bejar V."/>
            <person name="Llamas I."/>
        </authorList>
    </citation>
    <scope>NUCLEOTIDE SEQUENCE [LARGE SCALE GENOMIC DNA]</scope>
    <source>
        <strain evidence="1 2">NHI-2</strain>
    </source>
</reference>
<dbReference type="AlphaFoldDB" id="A0A544SPW4"/>
<comment type="caution">
    <text evidence="1">The sequence shown here is derived from an EMBL/GenBank/DDBJ whole genome shotgun (WGS) entry which is preliminary data.</text>
</comment>
<protein>
    <recommendedName>
        <fullName evidence="3">Swarming motility protein SwrB</fullName>
    </recommendedName>
</protein>
<dbReference type="EMBL" id="VDGG01000055">
    <property type="protein sequence ID" value="TQR07255.1"/>
    <property type="molecule type" value="Genomic_DNA"/>
</dbReference>
<dbReference type="RefSeq" id="WP_142608811.1">
    <property type="nucleotide sequence ID" value="NZ_VDGG01000055.1"/>
</dbReference>
<dbReference type="InterPro" id="IPR046118">
    <property type="entry name" value="DUF6115"/>
</dbReference>
<proteinExistence type="predicted"/>
<sequence length="159" mass="18318">MTSLILVILFLLQIISFYFITLLHAKLAKFNNMENKQAQILSEIEDSFSAYIAEIKDENNRLLQELNNTNPVVAATTEFVEEKEKEVVPSTFDIPKTFVSKQRVANSYSKTATITEKKEPVSIKEKVFYYDNEGKSIDEIAKMLQIGKTEVELFLKFKH</sequence>
<evidence type="ECO:0008006" key="3">
    <source>
        <dbReference type="Google" id="ProtNLM"/>
    </source>
</evidence>